<keyword evidence="1" id="KW-0812">Transmembrane</keyword>
<dbReference type="EMBL" id="MTZU01000119">
    <property type="protein sequence ID" value="PCE24659.1"/>
    <property type="molecule type" value="Genomic_DNA"/>
</dbReference>
<organism evidence="2 3">
    <name type="scientific">Burkholderia ubonensis subsp. mesacidophila</name>
    <dbReference type="NCBI Taxonomy" id="265293"/>
    <lineage>
        <taxon>Bacteria</taxon>
        <taxon>Pseudomonadati</taxon>
        <taxon>Pseudomonadota</taxon>
        <taxon>Betaproteobacteria</taxon>
        <taxon>Burkholderiales</taxon>
        <taxon>Burkholderiaceae</taxon>
        <taxon>Burkholderia</taxon>
        <taxon>Burkholderia cepacia complex</taxon>
    </lineage>
</organism>
<feature type="transmembrane region" description="Helical" evidence="1">
    <location>
        <begin position="12"/>
        <end position="31"/>
    </location>
</feature>
<gene>
    <name evidence="2" type="ORF">BZL54_32830</name>
</gene>
<evidence type="ECO:0000256" key="1">
    <source>
        <dbReference type="SAM" id="Phobius"/>
    </source>
</evidence>
<evidence type="ECO:0000313" key="2">
    <source>
        <dbReference type="EMBL" id="PCE24659.1"/>
    </source>
</evidence>
<name>A0A2A4EX67_9BURK</name>
<accession>A0A2A4EX67</accession>
<protein>
    <submittedName>
        <fullName evidence="2">Chromosome partitioning protein ParA</fullName>
    </submittedName>
</protein>
<reference evidence="2 3" key="1">
    <citation type="submission" date="2017-01" db="EMBL/GenBank/DDBJ databases">
        <title>Whole-Genome Shotgun Sequencing of Two beta-Proteobacterial Species in Search of the Bulgecin Biosynthetic Cluster.</title>
        <authorList>
            <person name="Horsman M.E."/>
            <person name="Marous D.R."/>
            <person name="Li R."/>
            <person name="Oliver R.A."/>
            <person name="Byun B."/>
            <person name="Emrich S.J."/>
            <person name="Boggess B."/>
            <person name="Townsend C.A."/>
            <person name="Mobashery S."/>
        </authorList>
    </citation>
    <scope>NUCLEOTIDE SEQUENCE [LARGE SCALE GENOMIC DNA]</scope>
    <source>
        <strain evidence="2 3">ATCC 31433</strain>
    </source>
</reference>
<proteinExistence type="predicted"/>
<sequence>MPWELMLSTTEPTLLLIVVVPFALYVVYVGAEIVPVVEL</sequence>
<dbReference type="AlphaFoldDB" id="A0A2A4EX67"/>
<keyword evidence="1" id="KW-1133">Transmembrane helix</keyword>
<keyword evidence="1" id="KW-0472">Membrane</keyword>
<dbReference type="Proteomes" id="UP000217994">
    <property type="component" value="Unassembled WGS sequence"/>
</dbReference>
<comment type="caution">
    <text evidence="2">The sequence shown here is derived from an EMBL/GenBank/DDBJ whole genome shotgun (WGS) entry which is preliminary data.</text>
</comment>
<evidence type="ECO:0000313" key="3">
    <source>
        <dbReference type="Proteomes" id="UP000217994"/>
    </source>
</evidence>